<dbReference type="AlphaFoldDB" id="A0A523XW52"/>
<dbReference type="Proteomes" id="UP000315534">
    <property type="component" value="Unassembled WGS sequence"/>
</dbReference>
<organism evidence="1 2">
    <name type="scientific">candidate division TA06 bacterium</name>
    <dbReference type="NCBI Taxonomy" id="2250710"/>
    <lineage>
        <taxon>Bacteria</taxon>
        <taxon>Bacteria division TA06</taxon>
    </lineage>
</organism>
<gene>
    <name evidence="1" type="ORF">E3J38_00345</name>
</gene>
<protein>
    <submittedName>
        <fullName evidence="1">Uncharacterized protein</fullName>
    </submittedName>
</protein>
<feature type="non-terminal residue" evidence="1">
    <location>
        <position position="69"/>
    </location>
</feature>
<dbReference type="EMBL" id="SOIP01000017">
    <property type="protein sequence ID" value="TET83506.1"/>
    <property type="molecule type" value="Genomic_DNA"/>
</dbReference>
<comment type="caution">
    <text evidence="1">The sequence shown here is derived from an EMBL/GenBank/DDBJ whole genome shotgun (WGS) entry which is preliminary data.</text>
</comment>
<name>A0A523XW52_UNCT6</name>
<reference evidence="1 2" key="1">
    <citation type="submission" date="2019-03" db="EMBL/GenBank/DDBJ databases">
        <title>Metabolic potential of uncultured bacteria and archaea associated with petroleum seepage in deep-sea sediments.</title>
        <authorList>
            <person name="Dong X."/>
            <person name="Hubert C."/>
        </authorList>
    </citation>
    <scope>NUCLEOTIDE SEQUENCE [LARGE SCALE GENOMIC DNA]</scope>
    <source>
        <strain evidence="1">E29_bin36</strain>
    </source>
</reference>
<evidence type="ECO:0000313" key="1">
    <source>
        <dbReference type="EMBL" id="TET83506.1"/>
    </source>
</evidence>
<evidence type="ECO:0000313" key="2">
    <source>
        <dbReference type="Proteomes" id="UP000315534"/>
    </source>
</evidence>
<sequence length="69" mass="7599">MSRKRKVTYVVTIALAMLFLLAHLILGTEWALNRVVNHLVKRIETSGINVDVRGVAGTLLGEIKLSGIE</sequence>
<accession>A0A523XW52</accession>
<proteinExistence type="predicted"/>